<keyword evidence="2" id="KW-1185">Reference proteome</keyword>
<proteinExistence type="predicted"/>
<evidence type="ECO:0000313" key="2">
    <source>
        <dbReference type="Proteomes" id="UP000054248"/>
    </source>
</evidence>
<organism evidence="1 2">
    <name type="scientific">Tulasnella calospora MUT 4182</name>
    <dbReference type="NCBI Taxonomy" id="1051891"/>
    <lineage>
        <taxon>Eukaryota</taxon>
        <taxon>Fungi</taxon>
        <taxon>Dikarya</taxon>
        <taxon>Basidiomycota</taxon>
        <taxon>Agaricomycotina</taxon>
        <taxon>Agaricomycetes</taxon>
        <taxon>Cantharellales</taxon>
        <taxon>Tulasnellaceae</taxon>
        <taxon>Tulasnella</taxon>
    </lineage>
</organism>
<gene>
    <name evidence="1" type="ORF">M407DRAFT_246599</name>
</gene>
<dbReference type="Proteomes" id="UP000054248">
    <property type="component" value="Unassembled WGS sequence"/>
</dbReference>
<evidence type="ECO:0000313" key="1">
    <source>
        <dbReference type="EMBL" id="KIO17984.1"/>
    </source>
</evidence>
<dbReference type="EMBL" id="KN823325">
    <property type="protein sequence ID" value="KIO17984.1"/>
    <property type="molecule type" value="Genomic_DNA"/>
</dbReference>
<reference evidence="2" key="2">
    <citation type="submission" date="2015-01" db="EMBL/GenBank/DDBJ databases">
        <title>Evolutionary Origins and Diversification of the Mycorrhizal Mutualists.</title>
        <authorList>
            <consortium name="DOE Joint Genome Institute"/>
            <consortium name="Mycorrhizal Genomics Consortium"/>
            <person name="Kohler A."/>
            <person name="Kuo A."/>
            <person name="Nagy L.G."/>
            <person name="Floudas D."/>
            <person name="Copeland A."/>
            <person name="Barry K.W."/>
            <person name="Cichocki N."/>
            <person name="Veneault-Fourrey C."/>
            <person name="LaButti K."/>
            <person name="Lindquist E.A."/>
            <person name="Lipzen A."/>
            <person name="Lundell T."/>
            <person name="Morin E."/>
            <person name="Murat C."/>
            <person name="Riley R."/>
            <person name="Ohm R."/>
            <person name="Sun H."/>
            <person name="Tunlid A."/>
            <person name="Henrissat B."/>
            <person name="Grigoriev I.V."/>
            <person name="Hibbett D.S."/>
            <person name="Martin F."/>
        </authorList>
    </citation>
    <scope>NUCLEOTIDE SEQUENCE [LARGE SCALE GENOMIC DNA]</scope>
    <source>
        <strain evidence="2">MUT 4182</strain>
    </source>
</reference>
<dbReference type="AlphaFoldDB" id="A0A0C3Q4X2"/>
<accession>A0A0C3Q4X2</accession>
<protein>
    <submittedName>
        <fullName evidence="1">Uncharacterized protein</fullName>
    </submittedName>
</protein>
<dbReference type="HOGENOM" id="CLU_2833056_0_0_1"/>
<name>A0A0C3Q4X2_9AGAM</name>
<reference evidence="1 2" key="1">
    <citation type="submission" date="2014-04" db="EMBL/GenBank/DDBJ databases">
        <authorList>
            <consortium name="DOE Joint Genome Institute"/>
            <person name="Kuo A."/>
            <person name="Girlanda M."/>
            <person name="Perotto S."/>
            <person name="Kohler A."/>
            <person name="Nagy L.G."/>
            <person name="Floudas D."/>
            <person name="Copeland A."/>
            <person name="Barry K.W."/>
            <person name="Cichocki N."/>
            <person name="Veneault-Fourrey C."/>
            <person name="LaButti K."/>
            <person name="Lindquist E.A."/>
            <person name="Lipzen A."/>
            <person name="Lundell T."/>
            <person name="Morin E."/>
            <person name="Murat C."/>
            <person name="Sun H."/>
            <person name="Tunlid A."/>
            <person name="Henrissat B."/>
            <person name="Grigoriev I.V."/>
            <person name="Hibbett D.S."/>
            <person name="Martin F."/>
            <person name="Nordberg H.P."/>
            <person name="Cantor M.N."/>
            <person name="Hua S.X."/>
        </authorList>
    </citation>
    <scope>NUCLEOTIDE SEQUENCE [LARGE SCALE GENOMIC DNA]</scope>
    <source>
        <strain evidence="1 2">MUT 4182</strain>
    </source>
</reference>
<sequence>MVLLQSQGVSSEARSYGRTEFPIWNPCCKKLRDWFRNASIGEKTGVKPGMRSRSSVYKDSYENLNA</sequence>